<evidence type="ECO:0000256" key="1">
    <source>
        <dbReference type="SAM" id="MobiDB-lite"/>
    </source>
</evidence>
<feature type="region of interest" description="Disordered" evidence="1">
    <location>
        <begin position="490"/>
        <end position="520"/>
    </location>
</feature>
<dbReference type="PANTHER" id="PTHR47080:SF1">
    <property type="entry name" value="CHROMOSOME 16 OPEN READING FRAME 96"/>
    <property type="match status" value="1"/>
</dbReference>
<accession>A0A6P6H9R6</accession>
<dbReference type="CTD" id="109313456"/>
<dbReference type="InterPro" id="IPR032013">
    <property type="entry name" value="DUF4795"/>
</dbReference>
<evidence type="ECO:0000313" key="3">
    <source>
        <dbReference type="Proteomes" id="UP000515131"/>
    </source>
</evidence>
<protein>
    <submittedName>
        <fullName evidence="4">Uncharacterized protein C16orf96 homolog</fullName>
    </submittedName>
</protein>
<feature type="compositionally biased region" description="Pro residues" evidence="1">
    <location>
        <begin position="1079"/>
        <end position="1098"/>
    </location>
</feature>
<dbReference type="Pfam" id="PF16043">
    <property type="entry name" value="DUF4795"/>
    <property type="match status" value="1"/>
</dbReference>
<feature type="domain" description="DUF4795" evidence="2">
    <location>
        <begin position="729"/>
        <end position="907"/>
    </location>
</feature>
<proteinExistence type="predicted"/>
<feature type="compositionally biased region" description="Polar residues" evidence="1">
    <location>
        <begin position="1162"/>
        <end position="1173"/>
    </location>
</feature>
<feature type="compositionally biased region" description="Pro residues" evidence="1">
    <location>
        <begin position="353"/>
        <end position="371"/>
    </location>
</feature>
<feature type="compositionally biased region" description="Pro residues" evidence="1">
    <location>
        <begin position="317"/>
        <end position="345"/>
    </location>
</feature>
<dbReference type="KEGG" id="pcoo:112853171"/>
<dbReference type="RefSeq" id="XP_025772479.1">
    <property type="nucleotide sequence ID" value="XM_025916694.1"/>
</dbReference>
<reference evidence="4" key="1">
    <citation type="submission" date="2025-08" db="UniProtKB">
        <authorList>
            <consortium name="RefSeq"/>
        </authorList>
    </citation>
    <scope>IDENTIFICATION</scope>
    <source>
        <tissue evidence="4">Blood</tissue>
    </source>
</reference>
<dbReference type="AlphaFoldDB" id="A0A6P6H9R6"/>
<gene>
    <name evidence="4" type="primary">CUNH16orf96</name>
</gene>
<feature type="region of interest" description="Disordered" evidence="1">
    <location>
        <begin position="1069"/>
        <end position="1112"/>
    </location>
</feature>
<dbReference type="PANTHER" id="PTHR47080">
    <property type="entry name" value="CHROMOSOME 16 OPEN READING FRAME 96"/>
    <property type="match status" value="1"/>
</dbReference>
<organism evidence="3 4">
    <name type="scientific">Puma concolor</name>
    <name type="common">Mountain lion</name>
    <name type="synonym">Felis concolor</name>
    <dbReference type="NCBI Taxonomy" id="9696"/>
    <lineage>
        <taxon>Eukaryota</taxon>
        <taxon>Metazoa</taxon>
        <taxon>Chordata</taxon>
        <taxon>Craniata</taxon>
        <taxon>Vertebrata</taxon>
        <taxon>Euteleostomi</taxon>
        <taxon>Mammalia</taxon>
        <taxon>Eutheria</taxon>
        <taxon>Laurasiatheria</taxon>
        <taxon>Carnivora</taxon>
        <taxon>Feliformia</taxon>
        <taxon>Felidae</taxon>
        <taxon>Felinae</taxon>
        <taxon>Puma</taxon>
    </lineage>
</organism>
<dbReference type="Proteomes" id="UP000515131">
    <property type="component" value="Unplaced"/>
</dbReference>
<name>A0A6P6H9R6_PUMCO</name>
<evidence type="ECO:0000313" key="4">
    <source>
        <dbReference type="RefSeq" id="XP_025772479.1"/>
    </source>
</evidence>
<feature type="region of interest" description="Disordered" evidence="1">
    <location>
        <begin position="1148"/>
        <end position="1211"/>
    </location>
</feature>
<evidence type="ECO:0000259" key="2">
    <source>
        <dbReference type="Pfam" id="PF16043"/>
    </source>
</evidence>
<keyword evidence="3" id="KW-1185">Reference proteome</keyword>
<dbReference type="GeneID" id="112853171"/>
<sequence length="1211" mass="132427">MSFSLTFSELVNIAIPQCGVVNFKALHLLLQGILEHIHLAELKKVLSGDEDFLQTPLATFMPREADAQPILLPMKRLSNVFDHVVSRIDKMESQLAMLQDLPSTSQLLEGSRGKGQPAQDLWHLIKLRKMVESNEEAIAKSMKILQDLLTDIYALKVSTETLRKDVDKLKDILEKMHPERMDTFLEDLRGQTQKISVLQRKVVSLQSKILTIPKAEDMVLWSSLHEAMFSPGTLTQGTSSVRFDDSELLQIVDQPPKTDHPQTTEYPEAVRRVPVSGVTERSRLPESAWRYEILEELQEEESAQAVLLAGAQGPGQPHVPEPGSAPEPEPGPEPGSAPEPEPGPEPGSAREPGPGPTRRPQPKPTPAPGPVVGPSLTPGFLLAPGPALRPGAALAPEAVSGPAPAPGFQPTPPAGWRLPRGWSRASSWPSGVSGSLQLGPDPSGLLPAQSQGFRAPPPATEFGSAWPCPLWSQSSHAQVHLLPAVSENQEEYLSHDMPAPQARTPRAEDPKAAPPKATPSALQRLKTTATIAAAAAASYAKSATLAAQQAEAATKAIKNAPATKLATIATSVAASGPLGVFADILGAGSSRGALASVSLAEDSKAEDLQGYSEDFYPPYSAASISPGRALSQAMLAAQNAVTTEDKKEAVRYSMGHIAQMPIRHDSLKEDFVQLSSSLQQRLTYLANLGASSKLGTTVDILQEKIGNLQRSRMKEEELERIWGHQIEIIKDHHLVLDRAVEKLQTRLGDLKIVHAEIKNLEMHKVDKSVMEQELKEKADRSTLAGKASRADLETVAMELNEMIQSMLFRVVTHENDWKKTAEKLSKDLSTKLAHSDLDDLKKDVDEVWKIVRKLLIEGLRFDPDSAAGFRKKLFERVKCISCDRPVEMMTGPQLITIRKAHLLSRLRPASANSYEYLQRQRMREHQQLQQLQDLEDQDRSLDVLGPQQDWGDGPGNDANLKFKSYDLSTFYPYGDPEVLDYDTAEVDILGVDGILYKGRMINQDGARPSTGVEKELAGEEYQAFRGAPTLNVLALLGSMRRCSWQQPSEALHQRAGEGRLLEGLHPRKSVCSATSGSQPPMPARPPSLPPLPLLPPLTPSQGDPQQVPRPARHTRPLRLESRASMQPANPGTWFLAWDAAAVPGWTRGKGTNRASHAGWPGSTENDPTNTCSSYPPEEEKRPPRAEQIAAIGFPAPRAVPPTRPRPAWEWV</sequence>
<feature type="region of interest" description="Disordered" evidence="1">
    <location>
        <begin position="311"/>
        <end position="384"/>
    </location>
</feature>
<feature type="region of interest" description="Disordered" evidence="1">
    <location>
        <begin position="254"/>
        <end position="282"/>
    </location>
</feature>